<feature type="transmembrane region" description="Helical" evidence="1">
    <location>
        <begin position="231"/>
        <end position="254"/>
    </location>
</feature>
<organism evidence="2 3">
    <name type="scientific">Halomonas dongshanensis</name>
    <dbReference type="NCBI Taxonomy" id="2890835"/>
    <lineage>
        <taxon>Bacteria</taxon>
        <taxon>Pseudomonadati</taxon>
        <taxon>Pseudomonadota</taxon>
        <taxon>Gammaproteobacteria</taxon>
        <taxon>Oceanospirillales</taxon>
        <taxon>Halomonadaceae</taxon>
        <taxon>Halomonas</taxon>
    </lineage>
</organism>
<accession>A0ABT2EB52</accession>
<feature type="transmembrane region" description="Helical" evidence="1">
    <location>
        <begin position="194"/>
        <end position="219"/>
    </location>
</feature>
<feature type="transmembrane region" description="Helical" evidence="1">
    <location>
        <begin position="34"/>
        <end position="54"/>
    </location>
</feature>
<reference evidence="2" key="1">
    <citation type="submission" date="2021-11" db="EMBL/GenBank/DDBJ databases">
        <title>Halomonas sp., isolated from a coastal aquaculture zone in Dongshan Bay.</title>
        <authorList>
            <person name="Lin W."/>
        </authorList>
    </citation>
    <scope>NUCLEOTIDE SEQUENCE</scope>
    <source>
        <strain evidence="2">Yzlin-01</strain>
    </source>
</reference>
<evidence type="ECO:0000313" key="2">
    <source>
        <dbReference type="EMBL" id="MCS2608754.1"/>
    </source>
</evidence>
<keyword evidence="3" id="KW-1185">Reference proteome</keyword>
<keyword evidence="1" id="KW-0472">Membrane</keyword>
<dbReference type="RefSeq" id="WP_259035263.1">
    <property type="nucleotide sequence ID" value="NZ_JAJISC010000002.1"/>
</dbReference>
<evidence type="ECO:0000256" key="1">
    <source>
        <dbReference type="SAM" id="Phobius"/>
    </source>
</evidence>
<keyword evidence="1" id="KW-0812">Transmembrane</keyword>
<name>A0ABT2EB52_9GAMM</name>
<sequence length="280" mass="31397">MTSAPHTVTTRTMTPNERFYAEQMLTLRRWRMRSYALMGALLLLMTAAVIWLGWQHPYLLTSSTLVPFLLIMVLVLGIFGGIRIAKMGVGRKVVLGEKVHVLQGPFSVVTRNGGGQNASWREYFVGNVSLRTPLLTDLVAPKSTDQEIEVAAVYLETYPKKDKLFDKYQGTEALALYIEDQIDIDTLIEKRGRYYLVAHFIKTLLFMIFVLLAGAGLLVTTLSAEFITSMSSVAVLAVFIGDLIVTVVGGYLLMKLSRKVRQWLNPKERGITHAQRVRGL</sequence>
<comment type="caution">
    <text evidence="2">The sequence shown here is derived from an EMBL/GenBank/DDBJ whole genome shotgun (WGS) entry which is preliminary data.</text>
</comment>
<proteinExistence type="predicted"/>
<evidence type="ECO:0000313" key="3">
    <source>
        <dbReference type="Proteomes" id="UP001165542"/>
    </source>
</evidence>
<dbReference type="Proteomes" id="UP001165542">
    <property type="component" value="Unassembled WGS sequence"/>
</dbReference>
<dbReference type="EMBL" id="JAJISC010000002">
    <property type="protein sequence ID" value="MCS2608754.1"/>
    <property type="molecule type" value="Genomic_DNA"/>
</dbReference>
<gene>
    <name evidence="2" type="ORF">LLY24_05380</name>
</gene>
<feature type="transmembrane region" description="Helical" evidence="1">
    <location>
        <begin position="60"/>
        <end position="82"/>
    </location>
</feature>
<protein>
    <submittedName>
        <fullName evidence="2">Uncharacterized protein</fullName>
    </submittedName>
</protein>
<keyword evidence="1" id="KW-1133">Transmembrane helix</keyword>